<dbReference type="Proteomes" id="UP000055024">
    <property type="component" value="Unassembled WGS sequence"/>
</dbReference>
<dbReference type="AlphaFoldDB" id="A0A0V1HDZ4"/>
<name>A0A0V1HDZ4_9BILA</name>
<gene>
    <name evidence="1" type="ORF">T11_6424</name>
</gene>
<reference evidence="1 2" key="1">
    <citation type="submission" date="2015-01" db="EMBL/GenBank/DDBJ databases">
        <title>Evolution of Trichinella species and genotypes.</title>
        <authorList>
            <person name="Korhonen P.K."/>
            <person name="Edoardo P."/>
            <person name="Giuseppe L.R."/>
            <person name="Gasser R.B."/>
        </authorList>
    </citation>
    <scope>NUCLEOTIDE SEQUENCE [LARGE SCALE GENOMIC DNA]</scope>
    <source>
        <strain evidence="1">ISS1029</strain>
    </source>
</reference>
<keyword evidence="2" id="KW-1185">Reference proteome</keyword>
<proteinExistence type="predicted"/>
<sequence>MKQAMDMCNNFLKAGSFTSANCQFCSLNGKMNKQVEVDLKSLNRKIVHNTNFSYRVMILKKKCNKTSI</sequence>
<organism evidence="1 2">
    <name type="scientific">Trichinella zimbabwensis</name>
    <dbReference type="NCBI Taxonomy" id="268475"/>
    <lineage>
        <taxon>Eukaryota</taxon>
        <taxon>Metazoa</taxon>
        <taxon>Ecdysozoa</taxon>
        <taxon>Nematoda</taxon>
        <taxon>Enoplea</taxon>
        <taxon>Dorylaimia</taxon>
        <taxon>Trichinellida</taxon>
        <taxon>Trichinellidae</taxon>
        <taxon>Trichinella</taxon>
    </lineage>
</organism>
<protein>
    <submittedName>
        <fullName evidence="1">Uncharacterized protein</fullName>
    </submittedName>
</protein>
<dbReference type="EMBL" id="JYDP01000089">
    <property type="protein sequence ID" value="KRZ08308.1"/>
    <property type="molecule type" value="Genomic_DNA"/>
</dbReference>
<evidence type="ECO:0000313" key="1">
    <source>
        <dbReference type="EMBL" id="KRZ08308.1"/>
    </source>
</evidence>
<evidence type="ECO:0000313" key="2">
    <source>
        <dbReference type="Proteomes" id="UP000055024"/>
    </source>
</evidence>
<accession>A0A0V1HDZ4</accession>
<comment type="caution">
    <text evidence="1">The sequence shown here is derived from an EMBL/GenBank/DDBJ whole genome shotgun (WGS) entry which is preliminary data.</text>
</comment>